<dbReference type="EMBL" id="DS915052">
    <property type="protein sequence ID" value="EEC16961.1"/>
    <property type="molecule type" value="Genomic_DNA"/>
</dbReference>
<dbReference type="PaxDb" id="6945-B7QDN9"/>
<evidence type="ECO:0000313" key="3">
    <source>
        <dbReference type="Proteomes" id="UP000001555"/>
    </source>
</evidence>
<dbReference type="HOGENOM" id="CLU_2388657_0_0_1"/>
<dbReference type="EMBL" id="ABJB010314380">
    <property type="status" value="NOT_ANNOTATED_CDS"/>
    <property type="molecule type" value="Genomic_DNA"/>
</dbReference>
<evidence type="ECO:0000313" key="1">
    <source>
        <dbReference type="EMBL" id="EEC16961.1"/>
    </source>
</evidence>
<organism>
    <name type="scientific">Ixodes scapularis</name>
    <name type="common">Black-legged tick</name>
    <name type="synonym">Deer tick</name>
    <dbReference type="NCBI Taxonomy" id="6945"/>
    <lineage>
        <taxon>Eukaryota</taxon>
        <taxon>Metazoa</taxon>
        <taxon>Ecdysozoa</taxon>
        <taxon>Arthropoda</taxon>
        <taxon>Chelicerata</taxon>
        <taxon>Arachnida</taxon>
        <taxon>Acari</taxon>
        <taxon>Parasitiformes</taxon>
        <taxon>Ixodida</taxon>
        <taxon>Ixodoidea</taxon>
        <taxon>Ixodidae</taxon>
        <taxon>Ixodinae</taxon>
        <taxon>Ixodes</taxon>
    </lineage>
</organism>
<dbReference type="VEuPathDB" id="VectorBase:ISCI022733"/>
<gene>
    <name evidence="1" type="ORF">IscW_ISCW022733</name>
</gene>
<keyword evidence="3" id="KW-1185">Reference proteome</keyword>
<accession>B7QDN9</accession>
<protein>
    <submittedName>
        <fullName evidence="1 2">Uncharacterized protein</fullName>
    </submittedName>
</protein>
<evidence type="ECO:0000313" key="2">
    <source>
        <dbReference type="EnsemblMetazoa" id="ISCW022733-PA"/>
    </source>
</evidence>
<name>B7QDN9_IXOSC</name>
<dbReference type="EnsemblMetazoa" id="ISCW022733-RA">
    <property type="protein sequence ID" value="ISCW022733-PA"/>
    <property type="gene ID" value="ISCW022733"/>
</dbReference>
<reference evidence="1 3" key="1">
    <citation type="submission" date="2008-03" db="EMBL/GenBank/DDBJ databases">
        <title>Annotation of Ixodes scapularis.</title>
        <authorList>
            <consortium name="Ixodes scapularis Genome Project Consortium"/>
            <person name="Caler E."/>
            <person name="Hannick L.I."/>
            <person name="Bidwell S."/>
            <person name="Joardar V."/>
            <person name="Thiagarajan M."/>
            <person name="Amedeo P."/>
            <person name="Galinsky K.J."/>
            <person name="Schobel S."/>
            <person name="Inman J."/>
            <person name="Hostetler J."/>
            <person name="Miller J."/>
            <person name="Hammond M."/>
            <person name="Megy K."/>
            <person name="Lawson D."/>
            <person name="Kodira C."/>
            <person name="Sutton G."/>
            <person name="Meyer J."/>
            <person name="Hill C.A."/>
            <person name="Birren B."/>
            <person name="Nene V."/>
            <person name="Collins F."/>
            <person name="Alarcon-Chaidez F."/>
            <person name="Wikel S."/>
            <person name="Strausberg R."/>
        </authorList>
    </citation>
    <scope>NUCLEOTIDE SEQUENCE [LARGE SCALE GENOMIC DNA]</scope>
    <source>
        <strain evidence="3">Wikel</strain>
        <strain evidence="1">Wikel colony</strain>
    </source>
</reference>
<dbReference type="AlphaFoldDB" id="B7QDN9"/>
<sequence length="94" mass="9908">MVVQGRAEEPEPVVLVVVVEVPVVVLDLGQAGVAWAKWADLHQIQDAGVVCPVGTPAFVACKEGVLDEVRDEDQGAKEVLEFFGVQGLVEASAV</sequence>
<dbReference type="InParanoid" id="B7QDN9"/>
<proteinExistence type="predicted"/>
<dbReference type="Proteomes" id="UP000001555">
    <property type="component" value="Unassembled WGS sequence"/>
</dbReference>
<reference evidence="2" key="2">
    <citation type="submission" date="2020-05" db="UniProtKB">
        <authorList>
            <consortium name="EnsemblMetazoa"/>
        </authorList>
    </citation>
    <scope>IDENTIFICATION</scope>
    <source>
        <strain evidence="2">wikel</strain>
    </source>
</reference>
<dbReference type="VEuPathDB" id="VectorBase:ISCW022733"/>